<protein>
    <submittedName>
        <fullName evidence="1">Outer membrane autotransporter</fullName>
    </submittedName>
</protein>
<dbReference type="Gene3D" id="2.40.128.130">
    <property type="entry name" value="Autotransporter beta-domain"/>
    <property type="match status" value="1"/>
</dbReference>
<dbReference type="EMBL" id="ACQA01000002">
    <property type="protein sequence ID" value="EEQ94358.1"/>
    <property type="molecule type" value="Genomic_DNA"/>
</dbReference>
<sequence>MIRRCPSFANSNERLWGGVGLGGSYNWDGDKYSIYGKGSVNTSLAEFGDSYCYKGNIGFRVKW</sequence>
<dbReference type="InterPro" id="IPR006315">
    <property type="entry name" value="OM_autotransptr_brl_dom"/>
</dbReference>
<evidence type="ECO:0000313" key="2">
    <source>
        <dbReference type="Proteomes" id="UP000004386"/>
    </source>
</evidence>
<name>C4WQ15_9HYPH</name>
<dbReference type="Proteomes" id="UP000004386">
    <property type="component" value="Unassembled WGS sequence"/>
</dbReference>
<dbReference type="NCBIfam" id="TIGR01414">
    <property type="entry name" value="autotrans_barl"/>
    <property type="match status" value="1"/>
</dbReference>
<dbReference type="GO" id="GO:0019867">
    <property type="term" value="C:outer membrane"/>
    <property type="evidence" value="ECO:0007669"/>
    <property type="project" value="InterPro"/>
</dbReference>
<dbReference type="HOGENOM" id="CLU_2881419_0_0_5"/>
<dbReference type="AlphaFoldDB" id="C4WQ15"/>
<gene>
    <name evidence="1" type="ORF">OINT_2001586</name>
</gene>
<evidence type="ECO:0000313" key="1">
    <source>
        <dbReference type="EMBL" id="EEQ94358.1"/>
    </source>
</evidence>
<dbReference type="InterPro" id="IPR036709">
    <property type="entry name" value="Autotransporte_beta_dom_sf"/>
</dbReference>
<organism evidence="1 2">
    <name type="scientific">Brucella intermedia LMG 3301</name>
    <dbReference type="NCBI Taxonomy" id="641118"/>
    <lineage>
        <taxon>Bacteria</taxon>
        <taxon>Pseudomonadati</taxon>
        <taxon>Pseudomonadota</taxon>
        <taxon>Alphaproteobacteria</taxon>
        <taxon>Hyphomicrobiales</taxon>
        <taxon>Brucellaceae</taxon>
        <taxon>Brucella/Ochrobactrum group</taxon>
        <taxon>Brucella</taxon>
    </lineage>
</organism>
<comment type="caution">
    <text evidence="1">The sequence shown here is derived from an EMBL/GenBank/DDBJ whole genome shotgun (WGS) entry which is preliminary data.</text>
</comment>
<proteinExistence type="predicted"/>
<accession>C4WQ15</accession>
<reference evidence="1 2" key="1">
    <citation type="submission" date="2009-05" db="EMBL/GenBank/DDBJ databases">
        <authorList>
            <person name="Setubal J.C."/>
            <person name="Boyle S."/>
            <person name="Crasta O.R."/>
            <person name="Gillespie J.J."/>
            <person name="Kenyon R.W."/>
            <person name="Lu J."/>
            <person name="Mane S."/>
            <person name="Nagrani S."/>
            <person name="Shallom J.M."/>
            <person name="Shallom S."/>
            <person name="Shukla M."/>
            <person name="Snyder E.E."/>
            <person name="Sobral B.W."/>
            <person name="Wattam A.R."/>
            <person name="Will R."/>
            <person name="Williams K."/>
            <person name="Yoo H."/>
            <person name="Munk C."/>
            <person name="Tapia R."/>
            <person name="Green L."/>
            <person name="Rogers Y."/>
            <person name="Detter J.C."/>
            <person name="Bruce D."/>
            <person name="Brettin T.S."/>
            <person name="Tsolis R."/>
        </authorList>
    </citation>
    <scope>NUCLEOTIDE SEQUENCE [LARGE SCALE GENOMIC DNA]</scope>
    <source>
        <strain evidence="1 2">LMG 3301</strain>
    </source>
</reference>